<evidence type="ECO:0000256" key="8">
    <source>
        <dbReference type="ARBA" id="ARBA00023034"/>
    </source>
</evidence>
<dbReference type="PANTHER" id="PTHR11214:SF364">
    <property type="entry name" value="HEXOSYLTRANSFERASE"/>
    <property type="match status" value="1"/>
</dbReference>
<dbReference type="STRING" id="53326.A0A016V8L2"/>
<evidence type="ECO:0000256" key="3">
    <source>
        <dbReference type="ARBA" id="ARBA00022676"/>
    </source>
</evidence>
<dbReference type="PANTHER" id="PTHR11214">
    <property type="entry name" value="BETA-1,3-N-ACETYLGLUCOSAMINYLTRANSFERASE"/>
    <property type="match status" value="1"/>
</dbReference>
<dbReference type="Proteomes" id="UP000024635">
    <property type="component" value="Unassembled WGS sequence"/>
</dbReference>
<evidence type="ECO:0000256" key="5">
    <source>
        <dbReference type="ARBA" id="ARBA00022692"/>
    </source>
</evidence>
<evidence type="ECO:0000256" key="6">
    <source>
        <dbReference type="ARBA" id="ARBA00022968"/>
    </source>
</evidence>
<evidence type="ECO:0000256" key="4">
    <source>
        <dbReference type="ARBA" id="ARBA00022679"/>
    </source>
</evidence>
<keyword evidence="12" id="KW-1185">Reference proteome</keyword>
<dbReference type="GO" id="GO:0006493">
    <property type="term" value="P:protein O-linked glycosylation"/>
    <property type="evidence" value="ECO:0007669"/>
    <property type="project" value="TreeGrafter"/>
</dbReference>
<protein>
    <recommendedName>
        <fullName evidence="10">Hexosyltransferase</fullName>
        <ecNumber evidence="10">2.4.1.-</ecNumber>
    </recommendedName>
</protein>
<dbReference type="EMBL" id="JARK01001352">
    <property type="protein sequence ID" value="EYC23033.1"/>
    <property type="molecule type" value="Genomic_DNA"/>
</dbReference>
<dbReference type="OrthoDB" id="6355886at2759"/>
<dbReference type="GO" id="GO:0000139">
    <property type="term" value="C:Golgi membrane"/>
    <property type="evidence" value="ECO:0007669"/>
    <property type="project" value="UniProtKB-SubCell"/>
</dbReference>
<evidence type="ECO:0000313" key="11">
    <source>
        <dbReference type="EMBL" id="EYC23033.1"/>
    </source>
</evidence>
<gene>
    <name evidence="11" type="primary">Acey_s0016.g3085</name>
    <name evidence="11" type="ORF">Y032_0016g3085</name>
</gene>
<dbReference type="GO" id="GO:0016758">
    <property type="term" value="F:hexosyltransferase activity"/>
    <property type="evidence" value="ECO:0007669"/>
    <property type="project" value="InterPro"/>
</dbReference>
<keyword evidence="3 10" id="KW-0328">Glycosyltransferase</keyword>
<keyword evidence="9" id="KW-0472">Membrane</keyword>
<dbReference type="AlphaFoldDB" id="A0A016V8L2"/>
<evidence type="ECO:0000256" key="1">
    <source>
        <dbReference type="ARBA" id="ARBA00004323"/>
    </source>
</evidence>
<organism evidence="11 12">
    <name type="scientific">Ancylostoma ceylanicum</name>
    <dbReference type="NCBI Taxonomy" id="53326"/>
    <lineage>
        <taxon>Eukaryota</taxon>
        <taxon>Metazoa</taxon>
        <taxon>Ecdysozoa</taxon>
        <taxon>Nematoda</taxon>
        <taxon>Chromadorea</taxon>
        <taxon>Rhabditida</taxon>
        <taxon>Rhabditina</taxon>
        <taxon>Rhabditomorpha</taxon>
        <taxon>Strongyloidea</taxon>
        <taxon>Ancylostomatidae</taxon>
        <taxon>Ancylostomatinae</taxon>
        <taxon>Ancylostoma</taxon>
    </lineage>
</organism>
<keyword evidence="7" id="KW-1133">Transmembrane helix</keyword>
<proteinExistence type="inferred from homology"/>
<keyword evidence="8 10" id="KW-0333">Golgi apparatus</keyword>
<dbReference type="InterPro" id="IPR002659">
    <property type="entry name" value="Glyco_trans_31"/>
</dbReference>
<accession>A0A016V8L2</accession>
<comment type="caution">
    <text evidence="11">The sequence shown here is derived from an EMBL/GenBank/DDBJ whole genome shotgun (WGS) entry which is preliminary data.</text>
</comment>
<keyword evidence="5" id="KW-0812">Transmembrane</keyword>
<keyword evidence="6" id="KW-0735">Signal-anchor</keyword>
<sequence>MFPRKQVTRDGIIEEVNSRARRMFGNTLFLDSRLQLLNYTAVPDRRKCNSKEFVVVVHVRADDQLGRNRWRETYGNPRLMQKFKYTLIFSVGLPYSAKQQEGLKKESRLNGDILQANYFDSYRNLTYKQLAELRYLASSCQSVKAIVKLDDDVGWNVKKAAQFIKDDLETNEIYCARRTNVTPKYEPGSKWRIEKEEWSLSTYPTHCAGMMYITTLATIKRMLDVVYLQKFFWIDDVFITGVLTEASNVTVKRFKSIDEWRRKVHKETFFSVYKEDIMHWYRSYNYEVL</sequence>
<name>A0A016V8L2_9BILA</name>
<keyword evidence="4" id="KW-0808">Transferase</keyword>
<dbReference type="EC" id="2.4.1.-" evidence="10"/>
<evidence type="ECO:0000256" key="7">
    <source>
        <dbReference type="ARBA" id="ARBA00022989"/>
    </source>
</evidence>
<evidence type="ECO:0000256" key="2">
    <source>
        <dbReference type="ARBA" id="ARBA00008661"/>
    </source>
</evidence>
<dbReference type="Pfam" id="PF01762">
    <property type="entry name" value="Galactosyl_T"/>
    <property type="match status" value="1"/>
</dbReference>
<comment type="similarity">
    <text evidence="2 10">Belongs to the glycosyltransferase 31 family.</text>
</comment>
<evidence type="ECO:0000256" key="9">
    <source>
        <dbReference type="ARBA" id="ARBA00023136"/>
    </source>
</evidence>
<reference evidence="12" key="1">
    <citation type="journal article" date="2015" name="Nat. Genet.">
        <title>The genome and transcriptome of the zoonotic hookworm Ancylostoma ceylanicum identify infection-specific gene families.</title>
        <authorList>
            <person name="Schwarz E.M."/>
            <person name="Hu Y."/>
            <person name="Antoshechkin I."/>
            <person name="Miller M.M."/>
            <person name="Sternberg P.W."/>
            <person name="Aroian R.V."/>
        </authorList>
    </citation>
    <scope>NUCLEOTIDE SEQUENCE</scope>
    <source>
        <strain evidence="12">HY135</strain>
    </source>
</reference>
<evidence type="ECO:0000256" key="10">
    <source>
        <dbReference type="RuleBase" id="RU363063"/>
    </source>
</evidence>
<dbReference type="Gene3D" id="3.90.550.50">
    <property type="match status" value="1"/>
</dbReference>
<comment type="subcellular location">
    <subcellularLocation>
        <location evidence="1 10">Golgi apparatus membrane</location>
        <topology evidence="1 10">Single-pass type II membrane protein</topology>
    </subcellularLocation>
</comment>
<evidence type="ECO:0000313" key="12">
    <source>
        <dbReference type="Proteomes" id="UP000024635"/>
    </source>
</evidence>